<proteinExistence type="predicted"/>
<reference evidence="3" key="1">
    <citation type="submission" date="2023-03" db="EMBL/GenBank/DDBJ databases">
        <title>Massive genome expansion in bonnet fungi (Mycena s.s.) driven by repeated elements and novel gene families across ecological guilds.</title>
        <authorList>
            <consortium name="Lawrence Berkeley National Laboratory"/>
            <person name="Harder C.B."/>
            <person name="Miyauchi S."/>
            <person name="Viragh M."/>
            <person name="Kuo A."/>
            <person name="Thoen E."/>
            <person name="Andreopoulos B."/>
            <person name="Lu D."/>
            <person name="Skrede I."/>
            <person name="Drula E."/>
            <person name="Henrissat B."/>
            <person name="Morin E."/>
            <person name="Kohler A."/>
            <person name="Barry K."/>
            <person name="LaButti K."/>
            <person name="Morin E."/>
            <person name="Salamov A."/>
            <person name="Lipzen A."/>
            <person name="Mereny Z."/>
            <person name="Hegedus B."/>
            <person name="Baldrian P."/>
            <person name="Stursova M."/>
            <person name="Weitz H."/>
            <person name="Taylor A."/>
            <person name="Grigoriev I.V."/>
            <person name="Nagy L.G."/>
            <person name="Martin F."/>
            <person name="Kauserud H."/>
        </authorList>
    </citation>
    <scope>NUCLEOTIDE SEQUENCE</scope>
    <source>
        <strain evidence="3">CBHHK182m</strain>
    </source>
</reference>
<evidence type="ECO:0000313" key="4">
    <source>
        <dbReference type="Proteomes" id="UP001215598"/>
    </source>
</evidence>
<keyword evidence="2" id="KW-0472">Membrane</keyword>
<keyword evidence="2" id="KW-1133">Transmembrane helix</keyword>
<feature type="region of interest" description="Disordered" evidence="1">
    <location>
        <begin position="72"/>
        <end position="93"/>
    </location>
</feature>
<feature type="transmembrane region" description="Helical" evidence="2">
    <location>
        <begin position="20"/>
        <end position="44"/>
    </location>
</feature>
<dbReference type="Proteomes" id="UP001215598">
    <property type="component" value="Unassembled WGS sequence"/>
</dbReference>
<organism evidence="3 4">
    <name type="scientific">Mycena metata</name>
    <dbReference type="NCBI Taxonomy" id="1033252"/>
    <lineage>
        <taxon>Eukaryota</taxon>
        <taxon>Fungi</taxon>
        <taxon>Dikarya</taxon>
        <taxon>Basidiomycota</taxon>
        <taxon>Agaricomycotina</taxon>
        <taxon>Agaricomycetes</taxon>
        <taxon>Agaricomycetidae</taxon>
        <taxon>Agaricales</taxon>
        <taxon>Marasmiineae</taxon>
        <taxon>Mycenaceae</taxon>
        <taxon>Mycena</taxon>
    </lineage>
</organism>
<comment type="caution">
    <text evidence="3">The sequence shown here is derived from an EMBL/GenBank/DDBJ whole genome shotgun (WGS) entry which is preliminary data.</text>
</comment>
<keyword evidence="4" id="KW-1185">Reference proteome</keyword>
<dbReference type="AlphaFoldDB" id="A0AAD7JIH3"/>
<name>A0AAD7JIH3_9AGAR</name>
<protein>
    <submittedName>
        <fullName evidence="3">Uncharacterized protein</fullName>
    </submittedName>
</protein>
<keyword evidence="2" id="KW-0812">Transmembrane</keyword>
<evidence type="ECO:0000256" key="2">
    <source>
        <dbReference type="SAM" id="Phobius"/>
    </source>
</evidence>
<gene>
    <name evidence="3" type="ORF">B0H16DRAFT_1455272</name>
</gene>
<accession>A0AAD7JIH3</accession>
<evidence type="ECO:0000313" key="3">
    <source>
        <dbReference type="EMBL" id="KAJ7763421.1"/>
    </source>
</evidence>
<sequence length="126" mass="14019">MPMAMSGTPRSLLLMVGIPALYNVYIWAQLSIVGSIASLVQICASKYQSKEKIHRKQTLDGLQQGLCKGSMGKYRKNEQDRGPDWREHTGPGYTGHPTSLFPYLYARSAWNVALTERVESSSQGRA</sequence>
<feature type="compositionally biased region" description="Basic and acidic residues" evidence="1">
    <location>
        <begin position="75"/>
        <end position="89"/>
    </location>
</feature>
<dbReference type="EMBL" id="JARKIB010000030">
    <property type="protein sequence ID" value="KAJ7763421.1"/>
    <property type="molecule type" value="Genomic_DNA"/>
</dbReference>
<evidence type="ECO:0000256" key="1">
    <source>
        <dbReference type="SAM" id="MobiDB-lite"/>
    </source>
</evidence>